<sequence>MQTLTSIVKEVRKKKGFLRAGIYQDVEDEISILLYQEWVNHQSAEALFASELFTVLRGAGSLMCTPPEFMTLVVGPMSVTKVEQLEILHQQEEQNDETNIC</sequence>
<keyword evidence="2" id="KW-0503">Monooxygenase</keyword>
<dbReference type="GO" id="GO:0004497">
    <property type="term" value="F:monooxygenase activity"/>
    <property type="evidence" value="ECO:0007669"/>
    <property type="project" value="UniProtKB-KW"/>
</dbReference>
<feature type="domain" description="ABM" evidence="1">
    <location>
        <begin position="3"/>
        <end position="54"/>
    </location>
</feature>
<evidence type="ECO:0000313" key="2">
    <source>
        <dbReference type="EMBL" id="SHO51265.1"/>
    </source>
</evidence>
<dbReference type="AlphaFoldDB" id="A0A1M7YF43"/>
<gene>
    <name evidence="2" type="ORF">SAMN02745220_03921</name>
</gene>
<dbReference type="Proteomes" id="UP000184603">
    <property type="component" value="Unassembled WGS sequence"/>
</dbReference>
<dbReference type="EMBL" id="FRFE01000024">
    <property type="protein sequence ID" value="SHO51265.1"/>
    <property type="molecule type" value="Genomic_DNA"/>
</dbReference>
<dbReference type="Pfam" id="PF03992">
    <property type="entry name" value="ABM"/>
    <property type="match status" value="1"/>
</dbReference>
<dbReference type="InterPro" id="IPR007138">
    <property type="entry name" value="ABM_dom"/>
</dbReference>
<protein>
    <submittedName>
        <fullName evidence="2">Quinol monooxygenase YgiN</fullName>
    </submittedName>
</protein>
<proteinExistence type="predicted"/>
<dbReference type="InterPro" id="IPR011008">
    <property type="entry name" value="Dimeric_a/b-barrel"/>
</dbReference>
<reference evidence="2 3" key="1">
    <citation type="submission" date="2016-12" db="EMBL/GenBank/DDBJ databases">
        <authorList>
            <person name="Song W.-J."/>
            <person name="Kurnit D.M."/>
        </authorList>
    </citation>
    <scope>NUCLEOTIDE SEQUENCE [LARGE SCALE GENOMIC DNA]</scope>
    <source>
        <strain evidence="2 3">DSM 18488</strain>
    </source>
</reference>
<dbReference type="Gene3D" id="3.30.70.100">
    <property type="match status" value="1"/>
</dbReference>
<dbReference type="STRING" id="1121416.SAMN02745220_03921"/>
<organism evidence="2 3">
    <name type="scientific">Desulfopila aestuarii DSM 18488</name>
    <dbReference type="NCBI Taxonomy" id="1121416"/>
    <lineage>
        <taxon>Bacteria</taxon>
        <taxon>Pseudomonadati</taxon>
        <taxon>Thermodesulfobacteriota</taxon>
        <taxon>Desulfobulbia</taxon>
        <taxon>Desulfobulbales</taxon>
        <taxon>Desulfocapsaceae</taxon>
        <taxon>Desulfopila</taxon>
    </lineage>
</organism>
<evidence type="ECO:0000259" key="1">
    <source>
        <dbReference type="Pfam" id="PF03992"/>
    </source>
</evidence>
<dbReference type="OrthoDB" id="277125at2"/>
<accession>A0A1M7YF43</accession>
<evidence type="ECO:0000313" key="3">
    <source>
        <dbReference type="Proteomes" id="UP000184603"/>
    </source>
</evidence>
<name>A0A1M7YF43_9BACT</name>
<keyword evidence="3" id="KW-1185">Reference proteome</keyword>
<dbReference type="SUPFAM" id="SSF54909">
    <property type="entry name" value="Dimeric alpha+beta barrel"/>
    <property type="match status" value="1"/>
</dbReference>
<keyword evidence="2" id="KW-0560">Oxidoreductase</keyword>